<reference evidence="1" key="3">
    <citation type="journal article" date="2018" name="Gigascience">
        <title>Genome assembly of the pink ipe (Handroanthus impetiginosus, Bignoniaceae), a highly-valued ecologically keystone neotropical timber forest tree.</title>
        <authorList>
            <person name="Silva-Junior O.B."/>
            <person name="Novaes E."/>
            <person name="Grattapaglia D."/>
            <person name="Collevatti R.G."/>
        </authorList>
    </citation>
    <scope>NUCLEOTIDE SEQUENCE [LARGE SCALE GENOMIC DNA]</scope>
    <source>
        <strain evidence="1">UFG-1</strain>
        <tissue evidence="1">Leaf</tissue>
    </source>
</reference>
<protein>
    <submittedName>
        <fullName evidence="1">Uncharacterized protein</fullName>
    </submittedName>
</protein>
<proteinExistence type="predicted"/>
<accession>A0A2G9G0D9</accession>
<evidence type="ECO:0000313" key="1">
    <source>
        <dbReference type="EMBL" id="PIM98793.1"/>
    </source>
</evidence>
<reference evidence="3" key="2">
    <citation type="journal article" date="2018" name="Gigascience">
        <title>Genome assembly of the Pink Ipe (Handroanthus impetiginosus, Bignoniaceae), a highly valued, ecologically keystone Neotropical timber forest tree.</title>
        <authorList>
            <person name="Silva-Junior O.B."/>
            <person name="Grattapaglia D."/>
            <person name="Novaes E."/>
            <person name="Collevatti R.G."/>
        </authorList>
    </citation>
    <scope>NUCLEOTIDE SEQUENCE [LARGE SCALE GENOMIC DNA]</scope>
    <source>
        <strain evidence="3">cv. UFG-1</strain>
    </source>
</reference>
<dbReference type="Proteomes" id="UP000231279">
    <property type="component" value="Unassembled WGS sequence"/>
</dbReference>
<dbReference type="Pfam" id="PF05553">
    <property type="entry name" value="DUF761"/>
    <property type="match status" value="1"/>
</dbReference>
<organism evidence="1 3">
    <name type="scientific">Handroanthus impetiginosus</name>
    <dbReference type="NCBI Taxonomy" id="429701"/>
    <lineage>
        <taxon>Eukaryota</taxon>
        <taxon>Viridiplantae</taxon>
        <taxon>Streptophyta</taxon>
        <taxon>Embryophyta</taxon>
        <taxon>Tracheophyta</taxon>
        <taxon>Spermatophyta</taxon>
        <taxon>Magnoliopsida</taxon>
        <taxon>eudicotyledons</taxon>
        <taxon>Gunneridae</taxon>
        <taxon>Pentapetalae</taxon>
        <taxon>asterids</taxon>
        <taxon>lamiids</taxon>
        <taxon>Lamiales</taxon>
        <taxon>Bignoniaceae</taxon>
        <taxon>Crescentiina</taxon>
        <taxon>Tabebuia alliance</taxon>
        <taxon>Handroanthus</taxon>
    </lineage>
</organism>
<dbReference type="EMBL" id="NKXS01004269">
    <property type="protein sequence ID" value="PIN06947.1"/>
    <property type="molecule type" value="Genomic_DNA"/>
</dbReference>
<dbReference type="InterPro" id="IPR008480">
    <property type="entry name" value="DUF761_pln"/>
</dbReference>
<dbReference type="AlphaFoldDB" id="A0A2G9G0D9"/>
<reference evidence="1" key="1">
    <citation type="submission" date="2017-07" db="EMBL/GenBank/DDBJ databases">
        <authorList>
            <person name="Sun Z.S."/>
            <person name="Albrecht U."/>
            <person name="Echele G."/>
            <person name="Lee C.C."/>
        </authorList>
    </citation>
    <scope>NUCLEOTIDE SEQUENCE</scope>
    <source>
        <strain evidence="1">UFG-1</strain>
        <tissue evidence="1">Leaf</tissue>
    </source>
</reference>
<dbReference type="PANTHER" id="PTHR33265">
    <property type="entry name" value="AVR9/CF-9 RAPIDLY ELICITED PROTEIN-RELATED"/>
    <property type="match status" value="1"/>
</dbReference>
<dbReference type="PANTHER" id="PTHR33265:SF10">
    <property type="entry name" value="OS01G0133200 PROTEIN"/>
    <property type="match status" value="1"/>
</dbReference>
<gene>
    <name evidence="2" type="ORF">CDL12_20490</name>
    <name evidence="1" type="ORF">CDL12_28722</name>
</gene>
<keyword evidence="3" id="KW-1185">Reference proteome</keyword>
<comment type="caution">
    <text evidence="1">The sequence shown here is derived from an EMBL/GenBank/DDBJ whole genome shotgun (WGS) entry which is preliminary data.</text>
</comment>
<dbReference type="OrthoDB" id="1936669at2759"/>
<name>A0A2G9G0D9_9LAMI</name>
<dbReference type="EMBL" id="NKXS01008086">
    <property type="protein sequence ID" value="PIM98793.1"/>
    <property type="molecule type" value="Genomic_DNA"/>
</dbReference>
<evidence type="ECO:0000313" key="3">
    <source>
        <dbReference type="Proteomes" id="UP000231279"/>
    </source>
</evidence>
<evidence type="ECO:0000313" key="2">
    <source>
        <dbReference type="EMBL" id="PIN06947.1"/>
    </source>
</evidence>
<sequence length="147" mass="17296">MPKKNSPLLLKISIFLTKLKKPTIPKLIFLKKTRMTTKVKVLKQYNHYGYVKEYEYSPSSTPLIQFQRKPRKGRISLVKLYAKCLGKCQNETDYWEVGLEALPSIESGLGIDLLNTYGEDDSVDERAERFIQRFYEEMRRQRLESVL</sequence>